<dbReference type="InterPro" id="IPR058548">
    <property type="entry name" value="MlaB-like_STAS"/>
</dbReference>
<organism evidence="2 3">
    <name type="scientific">Marivita lacus</name>
    <dbReference type="NCBI Taxonomy" id="1323742"/>
    <lineage>
        <taxon>Bacteria</taxon>
        <taxon>Pseudomonadati</taxon>
        <taxon>Pseudomonadota</taxon>
        <taxon>Alphaproteobacteria</taxon>
        <taxon>Rhodobacterales</taxon>
        <taxon>Roseobacteraceae</taxon>
        <taxon>Marivita</taxon>
    </lineage>
</organism>
<dbReference type="Gene3D" id="3.30.750.24">
    <property type="entry name" value="STAS domain"/>
    <property type="match status" value="1"/>
</dbReference>
<dbReference type="EMBL" id="BMFC01000010">
    <property type="protein sequence ID" value="GGC14456.1"/>
    <property type="molecule type" value="Genomic_DNA"/>
</dbReference>
<feature type="domain" description="MlaB-like STAS" evidence="1">
    <location>
        <begin position="8"/>
        <end position="69"/>
    </location>
</feature>
<protein>
    <recommendedName>
        <fullName evidence="1">MlaB-like STAS domain-containing protein</fullName>
    </recommendedName>
</protein>
<evidence type="ECO:0000259" key="1">
    <source>
        <dbReference type="Pfam" id="PF13466"/>
    </source>
</evidence>
<gene>
    <name evidence="2" type="ORF">GCM10011363_33740</name>
</gene>
<dbReference type="SUPFAM" id="SSF52091">
    <property type="entry name" value="SpoIIaa-like"/>
    <property type="match status" value="1"/>
</dbReference>
<comment type="caution">
    <text evidence="2">The sequence shown here is derived from an EMBL/GenBank/DDBJ whole genome shotgun (WGS) entry which is preliminary data.</text>
</comment>
<proteinExistence type="predicted"/>
<sequence length="94" mass="10338">MSIPTYDLPTKATMSECAQVQASLRQMIEDHDAIVVTCGQVTQIDLAMLQLLISARKTADRDAKSFSVLSQGNGTFDARLAEFGICFSRKPDRI</sequence>
<evidence type="ECO:0000313" key="2">
    <source>
        <dbReference type="EMBL" id="GGC14456.1"/>
    </source>
</evidence>
<dbReference type="InterPro" id="IPR036513">
    <property type="entry name" value="STAS_dom_sf"/>
</dbReference>
<dbReference type="RefSeq" id="WP_188483215.1">
    <property type="nucleotide sequence ID" value="NZ_BMFC01000010.1"/>
</dbReference>
<reference evidence="3" key="1">
    <citation type="journal article" date="2019" name="Int. J. Syst. Evol. Microbiol.">
        <title>The Global Catalogue of Microorganisms (GCM) 10K type strain sequencing project: providing services to taxonomists for standard genome sequencing and annotation.</title>
        <authorList>
            <consortium name="The Broad Institute Genomics Platform"/>
            <consortium name="The Broad Institute Genome Sequencing Center for Infectious Disease"/>
            <person name="Wu L."/>
            <person name="Ma J."/>
        </authorList>
    </citation>
    <scope>NUCLEOTIDE SEQUENCE [LARGE SCALE GENOMIC DNA]</scope>
    <source>
        <strain evidence="3">CGMCC 1.12478</strain>
    </source>
</reference>
<keyword evidence="3" id="KW-1185">Reference proteome</keyword>
<accession>A0ABQ1KYL5</accession>
<dbReference type="Pfam" id="PF13466">
    <property type="entry name" value="STAS_2"/>
    <property type="match status" value="1"/>
</dbReference>
<dbReference type="Proteomes" id="UP000645462">
    <property type="component" value="Unassembled WGS sequence"/>
</dbReference>
<name>A0ABQ1KYL5_9RHOB</name>
<evidence type="ECO:0000313" key="3">
    <source>
        <dbReference type="Proteomes" id="UP000645462"/>
    </source>
</evidence>